<keyword evidence="5" id="KW-1185">Reference proteome</keyword>
<dbReference type="Gene3D" id="3.40.50.1820">
    <property type="entry name" value="alpha/beta hydrolase"/>
    <property type="match status" value="2"/>
</dbReference>
<dbReference type="Pfam" id="PF01738">
    <property type="entry name" value="DLH"/>
    <property type="match status" value="2"/>
</dbReference>
<dbReference type="AlphaFoldDB" id="A0A7W7YF27"/>
<evidence type="ECO:0000313" key="5">
    <source>
        <dbReference type="Proteomes" id="UP000590740"/>
    </source>
</evidence>
<dbReference type="InterPro" id="IPR050261">
    <property type="entry name" value="FrsA_esterase"/>
</dbReference>
<feature type="region of interest" description="Disordered" evidence="1">
    <location>
        <begin position="321"/>
        <end position="344"/>
    </location>
</feature>
<feature type="domain" description="Dienelactone hydrolase" evidence="3">
    <location>
        <begin position="167"/>
        <end position="274"/>
    </location>
</feature>
<dbReference type="GO" id="GO:0016787">
    <property type="term" value="F:hydrolase activity"/>
    <property type="evidence" value="ECO:0007669"/>
    <property type="project" value="UniProtKB-KW"/>
</dbReference>
<dbReference type="SUPFAM" id="SSF53474">
    <property type="entry name" value="alpha/beta-Hydrolases"/>
    <property type="match status" value="2"/>
</dbReference>
<sequence>MKLPLLSAALLVMALPTLAQQSETLPDTQPLIKDGDISEQMHAAALEDMDQLITDSVKTRAKHWHRNVSSPQAYVESIRENREHFRHIIGLKDKRVPVALERYGDETNLALVGKTKTYRVYQVRWPVLEQVSGEGLLLEPKGKPRGYIIAIPDADQTPEQIAGLAGGVPAEAQIARRFVENGFAVIVPVLINRSDAGSGNPAILMTNMPHREWIHRQAYMMGRHIIGYEVQKVLALVDWVNIHRHDQIGVAGYGEGGLIAMYAAAVDTRIDAALVSGYFKSRQRTWREPLYRNVWGLLAEFGDAEIASLIAPRGLVIHYTDEPDVDGPPEPKGKKSQAAPGRLSTPEFDEVEEEYLRIDSLVPASLQRRSLVRSDAAAANALAKLLKTDANMALSKELPQNLRQTYLPAVRQLAQMKELEAHVQRLLRGSDQVRNEFYLYKIMPEFRNEAWTYAQFADKKPDKFITASKEFRKTFWDDVIGRIDSPLPTPKPRTRKIYDKPKWTGYEVVLDVGGEGFAWGVLLLPKDLQPGEKRPVVVCQHGRNGVPSDVIEGDKPAYHDFAAHLAERGFITLAPHNLYKVEDQYRTLSRKGNTVKASMFSVMLRHHEQWLNWLASLPQVDEKRVGFYGLSYGGESAVRIPPLLDGYCLSICSGDFNDWTRKVATTEDKHSFMFTDEWEMPYFNMGSTFSYAELTYLMFPRPFMVERGHHDGVSIDPWVAYEYAKTRWLYAQFGQEDRTEIEFFNGGHTINGQGTFEFLHKQLNWPKR</sequence>
<feature type="chain" id="PRO_5031529617" evidence="2">
    <location>
        <begin position="20"/>
        <end position="768"/>
    </location>
</feature>
<dbReference type="InterPro" id="IPR002925">
    <property type="entry name" value="Dienelactn_hydro"/>
</dbReference>
<accession>A0A7W7YF27</accession>
<reference evidence="4 5" key="1">
    <citation type="submission" date="2020-08" db="EMBL/GenBank/DDBJ databases">
        <title>Genomic Encyclopedia of Type Strains, Phase IV (KMG-IV): sequencing the most valuable type-strain genomes for metagenomic binning, comparative biology and taxonomic classification.</title>
        <authorList>
            <person name="Goeker M."/>
        </authorList>
    </citation>
    <scope>NUCLEOTIDE SEQUENCE [LARGE SCALE GENOMIC DNA]</scope>
    <source>
        <strain evidence="4 5">DSM 12252</strain>
    </source>
</reference>
<dbReference type="EMBL" id="JACHIG010000013">
    <property type="protein sequence ID" value="MBB5035011.1"/>
    <property type="molecule type" value="Genomic_DNA"/>
</dbReference>
<proteinExistence type="predicted"/>
<feature type="signal peptide" evidence="2">
    <location>
        <begin position="1"/>
        <end position="19"/>
    </location>
</feature>
<name>A0A7W7YF27_9BACT</name>
<dbReference type="RefSeq" id="WP_184343377.1">
    <property type="nucleotide sequence ID" value="NZ_JACHIG010000013.1"/>
</dbReference>
<feature type="domain" description="Dienelactone hydrolase" evidence="3">
    <location>
        <begin position="533"/>
        <end position="639"/>
    </location>
</feature>
<evidence type="ECO:0000313" key="4">
    <source>
        <dbReference type="EMBL" id="MBB5035011.1"/>
    </source>
</evidence>
<keyword evidence="4" id="KW-0378">Hydrolase</keyword>
<evidence type="ECO:0000256" key="1">
    <source>
        <dbReference type="SAM" id="MobiDB-lite"/>
    </source>
</evidence>
<evidence type="ECO:0000259" key="3">
    <source>
        <dbReference type="Pfam" id="PF01738"/>
    </source>
</evidence>
<dbReference type="PANTHER" id="PTHR22946">
    <property type="entry name" value="DIENELACTONE HYDROLASE DOMAIN-CONTAINING PROTEIN-RELATED"/>
    <property type="match status" value="1"/>
</dbReference>
<keyword evidence="2" id="KW-0732">Signal</keyword>
<dbReference type="Proteomes" id="UP000590740">
    <property type="component" value="Unassembled WGS sequence"/>
</dbReference>
<organism evidence="4 5">
    <name type="scientific">Prosthecobacter vanneervenii</name>
    <dbReference type="NCBI Taxonomy" id="48466"/>
    <lineage>
        <taxon>Bacteria</taxon>
        <taxon>Pseudomonadati</taxon>
        <taxon>Verrucomicrobiota</taxon>
        <taxon>Verrucomicrobiia</taxon>
        <taxon>Verrucomicrobiales</taxon>
        <taxon>Verrucomicrobiaceae</taxon>
        <taxon>Prosthecobacter</taxon>
    </lineage>
</organism>
<evidence type="ECO:0000256" key="2">
    <source>
        <dbReference type="SAM" id="SignalP"/>
    </source>
</evidence>
<dbReference type="InterPro" id="IPR029058">
    <property type="entry name" value="AB_hydrolase_fold"/>
</dbReference>
<comment type="caution">
    <text evidence="4">The sequence shown here is derived from an EMBL/GenBank/DDBJ whole genome shotgun (WGS) entry which is preliminary data.</text>
</comment>
<gene>
    <name evidence="4" type="ORF">HNQ65_004619</name>
</gene>
<protein>
    <submittedName>
        <fullName evidence="4">Dienelactone hydrolase</fullName>
    </submittedName>
</protein>